<evidence type="ECO:0000313" key="3">
    <source>
        <dbReference type="Proteomes" id="UP001375743"/>
    </source>
</evidence>
<organism evidence="2 3">
    <name type="scientific">Benzoatithermus flavus</name>
    <dbReference type="NCBI Taxonomy" id="3108223"/>
    <lineage>
        <taxon>Bacteria</taxon>
        <taxon>Pseudomonadati</taxon>
        <taxon>Pseudomonadota</taxon>
        <taxon>Alphaproteobacteria</taxon>
        <taxon>Geminicoccales</taxon>
        <taxon>Geminicoccaceae</taxon>
        <taxon>Benzoatithermus</taxon>
    </lineage>
</organism>
<name>A0ABU8XTJ0_9PROT</name>
<dbReference type="Proteomes" id="UP001375743">
    <property type="component" value="Unassembled WGS sequence"/>
</dbReference>
<keyword evidence="3" id="KW-1185">Reference proteome</keyword>
<keyword evidence="1" id="KW-0732">Signal</keyword>
<feature type="signal peptide" evidence="1">
    <location>
        <begin position="1"/>
        <end position="27"/>
    </location>
</feature>
<comment type="caution">
    <text evidence="2">The sequence shown here is derived from an EMBL/GenBank/DDBJ whole genome shotgun (WGS) entry which is preliminary data.</text>
</comment>
<gene>
    <name evidence="2" type="ORF">U1T56_14535</name>
</gene>
<dbReference type="RefSeq" id="WP_418160221.1">
    <property type="nucleotide sequence ID" value="NZ_JBBLZC010000014.1"/>
</dbReference>
<evidence type="ECO:0000313" key="2">
    <source>
        <dbReference type="EMBL" id="MEK0084371.1"/>
    </source>
</evidence>
<sequence length="98" mass="10797">MKVSLRAILVTLLALGPISPAMLRAQADWQEDLAGEIGLTRNCTVAFLSHVVERTVDGRQLVMAKVHCDDERVFDALRPDVGEPFRFSECQPDATQGC</sequence>
<feature type="chain" id="PRO_5047103220" evidence="1">
    <location>
        <begin position="28"/>
        <end position="98"/>
    </location>
</feature>
<accession>A0ABU8XTJ0</accession>
<evidence type="ECO:0000256" key="1">
    <source>
        <dbReference type="SAM" id="SignalP"/>
    </source>
</evidence>
<proteinExistence type="predicted"/>
<reference evidence="2 3" key="1">
    <citation type="submission" date="2024-01" db="EMBL/GenBank/DDBJ databases">
        <title>Multi-omics insights into the function and evolution of sodium benzoate biodegradation pathways in Benzoatithermus flavus gen. nov., sp. nov. from hot spring.</title>
        <authorList>
            <person name="Hu C.-J."/>
            <person name="Li W.-J."/>
        </authorList>
    </citation>
    <scope>NUCLEOTIDE SEQUENCE [LARGE SCALE GENOMIC DNA]</scope>
    <source>
        <strain evidence="2 3">SYSU G07066</strain>
    </source>
</reference>
<dbReference type="EMBL" id="JBBLZC010000014">
    <property type="protein sequence ID" value="MEK0084371.1"/>
    <property type="molecule type" value="Genomic_DNA"/>
</dbReference>
<protein>
    <submittedName>
        <fullName evidence="2">Uncharacterized protein</fullName>
    </submittedName>
</protein>